<sequence length="58" mass="5837">ECACSSGTVSSSICRSLGIDETDGLSLVSVVVQAVYSIEAASIEAAVFEELGAAVLLD</sequence>
<reference evidence="1" key="1">
    <citation type="journal article" date="2019" name="Sci. Rep.">
        <title>Draft genome of Tanacetum cinerariifolium, the natural source of mosquito coil.</title>
        <authorList>
            <person name="Yamashiro T."/>
            <person name="Shiraishi A."/>
            <person name="Satake H."/>
            <person name="Nakayama K."/>
        </authorList>
    </citation>
    <scope>NUCLEOTIDE SEQUENCE</scope>
</reference>
<accession>A0A699R3K3</accession>
<proteinExistence type="predicted"/>
<feature type="non-terminal residue" evidence="1">
    <location>
        <position position="1"/>
    </location>
</feature>
<evidence type="ECO:0000313" key="1">
    <source>
        <dbReference type="EMBL" id="GFC79577.1"/>
    </source>
</evidence>
<organism evidence="1">
    <name type="scientific">Tanacetum cinerariifolium</name>
    <name type="common">Dalmatian daisy</name>
    <name type="synonym">Chrysanthemum cinerariifolium</name>
    <dbReference type="NCBI Taxonomy" id="118510"/>
    <lineage>
        <taxon>Eukaryota</taxon>
        <taxon>Viridiplantae</taxon>
        <taxon>Streptophyta</taxon>
        <taxon>Embryophyta</taxon>
        <taxon>Tracheophyta</taxon>
        <taxon>Spermatophyta</taxon>
        <taxon>Magnoliopsida</taxon>
        <taxon>eudicotyledons</taxon>
        <taxon>Gunneridae</taxon>
        <taxon>Pentapetalae</taxon>
        <taxon>asterids</taxon>
        <taxon>campanulids</taxon>
        <taxon>Asterales</taxon>
        <taxon>Asteraceae</taxon>
        <taxon>Asteroideae</taxon>
        <taxon>Anthemideae</taxon>
        <taxon>Anthemidinae</taxon>
        <taxon>Tanacetum</taxon>
    </lineage>
</organism>
<protein>
    <submittedName>
        <fullName evidence="1">Uncharacterized protein</fullName>
    </submittedName>
</protein>
<gene>
    <name evidence="1" type="ORF">Tci_851547</name>
</gene>
<dbReference type="AlphaFoldDB" id="A0A699R3K3"/>
<dbReference type="EMBL" id="BKCJ011071117">
    <property type="protein sequence ID" value="GFC79577.1"/>
    <property type="molecule type" value="Genomic_DNA"/>
</dbReference>
<name>A0A699R3K3_TANCI</name>
<comment type="caution">
    <text evidence="1">The sequence shown here is derived from an EMBL/GenBank/DDBJ whole genome shotgun (WGS) entry which is preliminary data.</text>
</comment>